<dbReference type="PANTHER" id="PTHR19302:SF33">
    <property type="entry name" value="GAMMA-TUBULIN COMPLEX COMPONENT 5"/>
    <property type="match status" value="1"/>
</dbReference>
<dbReference type="Proteomes" id="UP001497392">
    <property type="component" value="Unassembled WGS sequence"/>
</dbReference>
<comment type="caution">
    <text evidence="9">The sequence shown here is derived from an EMBL/GenBank/DDBJ whole genome shotgun (WGS) entry which is preliminary data.</text>
</comment>
<sequence length="1161" mass="125281">MLDQLVEALHRQKLQEGTLEAHHSILSAILHLAGKPLQHDYQPSAAACVCLQGVSTGDCLDGACSEGSALSHWDDLGCEAASSDLSEWAESDAESDAPEADPSEIWKPDHLADAAPGKHGVMAKLLQLGQLDTAPKPEKLPLNCDEVPEAQDDFLLKRVLEVRAQGTGLSLPPAELGVTESNLVHQILHMLRGCPSPGKAFSVNKASDAFTIMPDVHITHLSPACLSRLLHHWVRWGTAAYRLRVFSEGMKKSGTASGEGRGKSPMVASTTLAAYATAFAAELDLVERMVVRLQDTFAAQSCAGPGEAADVSLAALEYASQGIVRRIGMLEYIAGSICIAGPRLRTAAQQGVAAINGLHRLLLAATQNSTPRGRECAAVLMRLLLAALRPAVERLQLWVEEGSLSDHFDEMPICKGSGRITTRSPDFWRAAFQLRTEDSGTWLCPELLRPVAEDILEAGKASLLLRTEQRCRGGSASQSAASVHEASLHAEMPRRLKHQVQYGNLETSAPLQNTIAERMASSAAGLSDQHLFTHSLASSRLAHETSNSSCGNISPSAGNLPRAGTWLADSVEAASLQQPASSTWQLTRHLSTGNAEALTEASQAVSGHPEPPSFNSEQQQSIGDRQPLSPQQENQNAGSPSWHFEQGQHRHRRSAQHQSAGILGDVSNVISVPEQGAKRPPKQIPLPGLQPAAILVEGNNSGDPKGPSCCPPDTSASTEAVDSRADNTERQHDLGQADYLLREWYTRTMQSICSASSLEAAASEPENMHRQNTGSHRLHSVLVAARTGAAVQQMWGDQWRAFAAEAAEGSSLDALVDADLSPVQALLESCILAPLLERADRSRQAFMEQLTGTWAVQQHLEALWRTLLLASPAMQPFLSTAHDMLASSDRDNTELRAIDLQRALDMALSDAEPGSLLPCSSLRVHLEESASNSTGVRVFDGLRLDMSVPWPLTLFVQDTHLQQYNAIFGVLLQVHVAIKALNEVHSSVYPESSRRGRGLDRAIALAMSMRHFLGAYLANVMGHLVHSHASALQQVSPYEAIAGASSLEDVIAAHEHFLRDASGVCFTAPQQTSKLLHHAFCRLLDMVWEFAMLASSPDTQKAVEADMKTYSGELSSLWEAWQDRHRYFERLLNGCAVRAAPRSGLKELAASISLTDAAAGF</sequence>
<keyword evidence="10" id="KW-1185">Reference proteome</keyword>
<feature type="domain" description="Gamma tubulin complex component protein N-terminal" evidence="8">
    <location>
        <begin position="184"/>
        <end position="487"/>
    </location>
</feature>
<comment type="similarity">
    <text evidence="2">Belongs to the TUBGCP family.</text>
</comment>
<evidence type="ECO:0000256" key="1">
    <source>
        <dbReference type="ARBA" id="ARBA00004245"/>
    </source>
</evidence>
<dbReference type="InterPro" id="IPR040457">
    <property type="entry name" value="GCP_C"/>
</dbReference>
<feature type="compositionally biased region" description="Polar residues" evidence="6">
    <location>
        <begin position="591"/>
        <end position="605"/>
    </location>
</feature>
<dbReference type="InterPro" id="IPR041470">
    <property type="entry name" value="GCP_N"/>
</dbReference>
<evidence type="ECO:0000256" key="4">
    <source>
        <dbReference type="ARBA" id="ARBA00022701"/>
    </source>
</evidence>
<dbReference type="EMBL" id="CAXHTA020000018">
    <property type="protein sequence ID" value="CAL5228581.1"/>
    <property type="molecule type" value="Genomic_DNA"/>
</dbReference>
<dbReference type="InterPro" id="IPR042241">
    <property type="entry name" value="GCP_C_sf"/>
</dbReference>
<evidence type="ECO:0000256" key="6">
    <source>
        <dbReference type="SAM" id="MobiDB-lite"/>
    </source>
</evidence>
<feature type="region of interest" description="Disordered" evidence="6">
    <location>
        <begin position="695"/>
        <end position="729"/>
    </location>
</feature>
<keyword evidence="4" id="KW-0493">Microtubule</keyword>
<evidence type="ECO:0000313" key="9">
    <source>
        <dbReference type="EMBL" id="CAL5228581.1"/>
    </source>
</evidence>
<gene>
    <name evidence="9" type="primary">g11741</name>
    <name evidence="9" type="ORF">VP750_LOCUS10487</name>
</gene>
<evidence type="ECO:0000259" key="8">
    <source>
        <dbReference type="Pfam" id="PF17681"/>
    </source>
</evidence>
<comment type="subcellular location">
    <subcellularLocation>
        <location evidence="1">Cytoplasm</location>
        <location evidence="1">Cytoskeleton</location>
    </subcellularLocation>
</comment>
<feature type="compositionally biased region" description="Polar residues" evidence="6">
    <location>
        <begin position="613"/>
        <end position="639"/>
    </location>
</feature>
<name>A0ABP1GCT6_9CHLO</name>
<reference evidence="9 10" key="1">
    <citation type="submission" date="2024-06" db="EMBL/GenBank/DDBJ databases">
        <authorList>
            <person name="Kraege A."/>
            <person name="Thomma B."/>
        </authorList>
    </citation>
    <scope>NUCLEOTIDE SEQUENCE [LARGE SCALE GENOMIC DNA]</scope>
</reference>
<evidence type="ECO:0000313" key="10">
    <source>
        <dbReference type="Proteomes" id="UP001497392"/>
    </source>
</evidence>
<dbReference type="Pfam" id="PF17681">
    <property type="entry name" value="GCP_N_terminal"/>
    <property type="match status" value="1"/>
</dbReference>
<evidence type="ECO:0000256" key="2">
    <source>
        <dbReference type="ARBA" id="ARBA00010337"/>
    </source>
</evidence>
<dbReference type="Pfam" id="PF04130">
    <property type="entry name" value="GCP_C_terminal"/>
    <property type="match status" value="1"/>
</dbReference>
<feature type="region of interest" description="Disordered" evidence="6">
    <location>
        <begin position="84"/>
        <end position="104"/>
    </location>
</feature>
<evidence type="ECO:0000256" key="5">
    <source>
        <dbReference type="ARBA" id="ARBA00023212"/>
    </source>
</evidence>
<feature type="compositionally biased region" description="Acidic residues" evidence="6">
    <location>
        <begin position="87"/>
        <end position="102"/>
    </location>
</feature>
<organism evidence="9 10">
    <name type="scientific">Coccomyxa viridis</name>
    <dbReference type="NCBI Taxonomy" id="1274662"/>
    <lineage>
        <taxon>Eukaryota</taxon>
        <taxon>Viridiplantae</taxon>
        <taxon>Chlorophyta</taxon>
        <taxon>core chlorophytes</taxon>
        <taxon>Trebouxiophyceae</taxon>
        <taxon>Trebouxiophyceae incertae sedis</taxon>
        <taxon>Coccomyxaceae</taxon>
        <taxon>Coccomyxa</taxon>
    </lineage>
</organism>
<dbReference type="PANTHER" id="PTHR19302">
    <property type="entry name" value="GAMMA TUBULIN COMPLEX PROTEIN"/>
    <property type="match status" value="1"/>
</dbReference>
<dbReference type="Gene3D" id="1.20.120.1900">
    <property type="entry name" value="Gamma-tubulin complex, C-terminal domain"/>
    <property type="match status" value="1"/>
</dbReference>
<accession>A0ABP1GCT6</accession>
<dbReference type="InterPro" id="IPR007259">
    <property type="entry name" value="GCP"/>
</dbReference>
<evidence type="ECO:0000259" key="7">
    <source>
        <dbReference type="Pfam" id="PF04130"/>
    </source>
</evidence>
<proteinExistence type="inferred from homology"/>
<evidence type="ECO:0000256" key="3">
    <source>
        <dbReference type="ARBA" id="ARBA00022490"/>
    </source>
</evidence>
<keyword evidence="3" id="KW-0963">Cytoplasm</keyword>
<feature type="region of interest" description="Disordered" evidence="6">
    <location>
        <begin position="591"/>
        <end position="662"/>
    </location>
</feature>
<feature type="domain" description="Gamma tubulin complex component C-terminal" evidence="7">
    <location>
        <begin position="858"/>
        <end position="1150"/>
    </location>
</feature>
<protein>
    <submittedName>
        <fullName evidence="9">G11741 protein</fullName>
    </submittedName>
</protein>
<keyword evidence="5" id="KW-0206">Cytoskeleton</keyword>